<dbReference type="PANTHER" id="PTHR36456:SF1">
    <property type="entry name" value="UPF0232 PROTEIN SCO3875"/>
    <property type="match status" value="1"/>
</dbReference>
<name>A0A564ZM45_9BACT</name>
<evidence type="ECO:0000313" key="1">
    <source>
        <dbReference type="EMBL" id="VUZ86166.1"/>
    </source>
</evidence>
<dbReference type="Proteomes" id="UP000334340">
    <property type="component" value="Unassembled WGS sequence"/>
</dbReference>
<accession>A0A564ZM45</accession>
<dbReference type="InterPro" id="IPR007922">
    <property type="entry name" value="DciA-like"/>
</dbReference>
<gene>
    <name evidence="1" type="ORF">MELA_02562</name>
</gene>
<evidence type="ECO:0000313" key="2">
    <source>
        <dbReference type="Proteomes" id="UP000334340"/>
    </source>
</evidence>
<reference evidence="1 2" key="1">
    <citation type="submission" date="2019-07" db="EMBL/GenBank/DDBJ databases">
        <authorList>
            <person name="Cremers G."/>
        </authorList>
    </citation>
    <scope>NUCLEOTIDE SEQUENCE [LARGE SCALE GENOMIC DNA]</scope>
</reference>
<dbReference type="EMBL" id="CABIKM010000045">
    <property type="protein sequence ID" value="VUZ86166.1"/>
    <property type="molecule type" value="Genomic_DNA"/>
</dbReference>
<dbReference type="AlphaFoldDB" id="A0A564ZM45"/>
<proteinExistence type="predicted"/>
<evidence type="ECO:0008006" key="3">
    <source>
        <dbReference type="Google" id="ProtNLM"/>
    </source>
</evidence>
<keyword evidence="2" id="KW-1185">Reference proteome</keyword>
<sequence length="164" mass="18471">MKATESRQRKAQAAPARCADILESSLQGLGFGRIIRHLALLRAWDRAVADRIKERVSVEDFRGGCLYLCAEDPVWMHELHMLRHQLKTILNKEVGESVVGEIVLRIGRTRPSPPAGRANRRRQRIPTGLPAIEANMANLLSPLRDLPCCDAVQRLYQRWASGSQ</sequence>
<protein>
    <recommendedName>
        <fullName evidence="3">DUF721 domain-containing protein</fullName>
    </recommendedName>
</protein>
<dbReference type="PANTHER" id="PTHR36456">
    <property type="entry name" value="UPF0232 PROTEIN SCO3875"/>
    <property type="match status" value="1"/>
</dbReference>
<dbReference type="Pfam" id="PF05258">
    <property type="entry name" value="DciA"/>
    <property type="match status" value="1"/>
</dbReference>
<organism evidence="1 2">
    <name type="scientific">Candidatus Methylomirabilis lanthanidiphila</name>
    <dbReference type="NCBI Taxonomy" id="2211376"/>
    <lineage>
        <taxon>Bacteria</taxon>
        <taxon>Candidatus Methylomirabilota</taxon>
        <taxon>Candidatus Methylomirabilia</taxon>
        <taxon>Candidatus Methylomirabilales</taxon>
        <taxon>Candidatus Methylomirabilaceae</taxon>
        <taxon>Candidatus Methylomirabilis</taxon>
    </lineage>
</organism>